<feature type="compositionally biased region" description="Basic and acidic residues" evidence="1">
    <location>
        <begin position="196"/>
        <end position="205"/>
    </location>
</feature>
<feature type="compositionally biased region" description="Basic and acidic residues" evidence="1">
    <location>
        <begin position="110"/>
        <end position="126"/>
    </location>
</feature>
<evidence type="ECO:0000313" key="2">
    <source>
        <dbReference type="EMBL" id="EJK48750.1"/>
    </source>
</evidence>
<feature type="compositionally biased region" description="Polar residues" evidence="1">
    <location>
        <begin position="231"/>
        <end position="240"/>
    </location>
</feature>
<dbReference type="Proteomes" id="UP000266841">
    <property type="component" value="Unassembled WGS sequence"/>
</dbReference>
<name>K0R7A1_THAOC</name>
<reference evidence="2 3" key="1">
    <citation type="journal article" date="2012" name="Genome Biol.">
        <title>Genome and low-iron response of an oceanic diatom adapted to chronic iron limitation.</title>
        <authorList>
            <person name="Lommer M."/>
            <person name="Specht M."/>
            <person name="Roy A.S."/>
            <person name="Kraemer L."/>
            <person name="Andreson R."/>
            <person name="Gutowska M.A."/>
            <person name="Wolf J."/>
            <person name="Bergner S.V."/>
            <person name="Schilhabel M.B."/>
            <person name="Klostermeier U.C."/>
            <person name="Beiko R.G."/>
            <person name="Rosenstiel P."/>
            <person name="Hippler M."/>
            <person name="Laroche J."/>
        </authorList>
    </citation>
    <scope>NUCLEOTIDE SEQUENCE [LARGE SCALE GENOMIC DNA]</scope>
    <source>
        <strain evidence="2 3">CCMP1005</strain>
    </source>
</reference>
<evidence type="ECO:0000256" key="1">
    <source>
        <dbReference type="SAM" id="MobiDB-lite"/>
    </source>
</evidence>
<feature type="compositionally biased region" description="Basic residues" evidence="1">
    <location>
        <begin position="97"/>
        <end position="109"/>
    </location>
</feature>
<evidence type="ECO:0000313" key="3">
    <source>
        <dbReference type="Proteomes" id="UP000266841"/>
    </source>
</evidence>
<feature type="compositionally biased region" description="Basic and acidic residues" evidence="1">
    <location>
        <begin position="168"/>
        <end position="182"/>
    </location>
</feature>
<keyword evidence="3" id="KW-1185">Reference proteome</keyword>
<protein>
    <submittedName>
        <fullName evidence="2">Uncharacterized protein</fullName>
    </submittedName>
</protein>
<gene>
    <name evidence="2" type="ORF">THAOC_32424</name>
</gene>
<comment type="caution">
    <text evidence="2">The sequence shown here is derived from an EMBL/GenBank/DDBJ whole genome shotgun (WGS) entry which is preliminary data.</text>
</comment>
<organism evidence="2 3">
    <name type="scientific">Thalassiosira oceanica</name>
    <name type="common">Marine diatom</name>
    <dbReference type="NCBI Taxonomy" id="159749"/>
    <lineage>
        <taxon>Eukaryota</taxon>
        <taxon>Sar</taxon>
        <taxon>Stramenopiles</taxon>
        <taxon>Ochrophyta</taxon>
        <taxon>Bacillariophyta</taxon>
        <taxon>Coscinodiscophyceae</taxon>
        <taxon>Thalassiosirophycidae</taxon>
        <taxon>Thalassiosirales</taxon>
        <taxon>Thalassiosiraceae</taxon>
        <taxon>Thalassiosira</taxon>
    </lineage>
</organism>
<sequence length="274" mass="30798">MDQRAGGDALSSAGRSPAVAADGTSPSEDTATEEADGAPSPRPPPLAAVPGHGQQSEGRRRRRRGQEKQESGRAPLPRTEGDRAAPQGRAAREGRAGQRRRRAPGKRARRDPGQQEGHARLRDSSVRAHGALVRYSSSLNTTRQQRQGQRERFEPNGPGSANRDYEDEVGRWYQDRVSDQQRRPRFQPPDLGTSRPRRERERFEPYRPGSAERLYDGEDGSHRYGRYQHQGPGQQRQSRFQLPELGPSRPRQERFEQYELGSAKRGYDDEEGTG</sequence>
<dbReference type="AlphaFoldDB" id="K0R7A1"/>
<feature type="region of interest" description="Disordered" evidence="1">
    <location>
        <begin position="1"/>
        <end position="274"/>
    </location>
</feature>
<dbReference type="EMBL" id="AGNL01045467">
    <property type="protein sequence ID" value="EJK48750.1"/>
    <property type="molecule type" value="Genomic_DNA"/>
</dbReference>
<feature type="compositionally biased region" description="Basic and acidic residues" evidence="1">
    <location>
        <begin position="213"/>
        <end position="222"/>
    </location>
</feature>
<proteinExistence type="predicted"/>
<accession>K0R7A1</accession>
<feature type="non-terminal residue" evidence="2">
    <location>
        <position position="274"/>
    </location>
</feature>